<evidence type="ECO:0000256" key="10">
    <source>
        <dbReference type="RuleBase" id="RU046427"/>
    </source>
</evidence>
<reference evidence="12 13" key="1">
    <citation type="submission" date="2018-04" db="EMBL/GenBank/DDBJ databases">
        <authorList>
            <person name="Zhang X."/>
            <person name="Yuan J."/>
            <person name="Li F."/>
            <person name="Xiang J."/>
        </authorList>
    </citation>
    <scope>NUCLEOTIDE SEQUENCE [LARGE SCALE GENOMIC DNA]</scope>
    <source>
        <tissue evidence="12">Muscle</tissue>
    </source>
</reference>
<evidence type="ECO:0000256" key="2">
    <source>
        <dbReference type="ARBA" id="ARBA00022475"/>
    </source>
</evidence>
<feature type="transmembrane region" description="Helical" evidence="10">
    <location>
        <begin position="223"/>
        <end position="247"/>
    </location>
</feature>
<dbReference type="EMBL" id="QCYY01001877">
    <property type="protein sequence ID" value="ROT74593.1"/>
    <property type="molecule type" value="Genomic_DNA"/>
</dbReference>
<keyword evidence="7 10" id="KW-0675">Receptor</keyword>
<dbReference type="GO" id="GO:0005886">
    <property type="term" value="C:plasma membrane"/>
    <property type="evidence" value="ECO:0007669"/>
    <property type="project" value="UniProtKB-SubCell"/>
</dbReference>
<dbReference type="PROSITE" id="PS50262">
    <property type="entry name" value="G_PROTEIN_RECEP_F1_2"/>
    <property type="match status" value="1"/>
</dbReference>
<keyword evidence="4 10" id="KW-1133">Transmembrane helix</keyword>
<keyword evidence="3 10" id="KW-0812">Transmembrane</keyword>
<evidence type="ECO:0000256" key="1">
    <source>
        <dbReference type="ARBA" id="ARBA00004651"/>
    </source>
</evidence>
<dbReference type="InterPro" id="IPR000276">
    <property type="entry name" value="GPCR_Rhodpsn"/>
</dbReference>
<reference evidence="12 13" key="2">
    <citation type="submission" date="2019-01" db="EMBL/GenBank/DDBJ databases">
        <title>The decoding of complex shrimp genome reveals the adaptation for benthos swimmer, frequently molting mechanism and breeding impact on genome.</title>
        <authorList>
            <person name="Sun Y."/>
            <person name="Gao Y."/>
            <person name="Yu Y."/>
        </authorList>
    </citation>
    <scope>NUCLEOTIDE SEQUENCE [LARGE SCALE GENOMIC DNA]</scope>
    <source>
        <tissue evidence="12">Muscle</tissue>
    </source>
</reference>
<keyword evidence="9 10" id="KW-0807">Transducer</keyword>
<accession>A0A423TDP1</accession>
<organism evidence="12 13">
    <name type="scientific">Penaeus vannamei</name>
    <name type="common">Whiteleg shrimp</name>
    <name type="synonym">Litopenaeus vannamei</name>
    <dbReference type="NCBI Taxonomy" id="6689"/>
    <lineage>
        <taxon>Eukaryota</taxon>
        <taxon>Metazoa</taxon>
        <taxon>Ecdysozoa</taxon>
        <taxon>Arthropoda</taxon>
        <taxon>Crustacea</taxon>
        <taxon>Multicrustacea</taxon>
        <taxon>Malacostraca</taxon>
        <taxon>Eumalacostraca</taxon>
        <taxon>Eucarida</taxon>
        <taxon>Decapoda</taxon>
        <taxon>Dendrobranchiata</taxon>
        <taxon>Penaeoidea</taxon>
        <taxon>Penaeidae</taxon>
        <taxon>Penaeus</taxon>
    </lineage>
</organism>
<dbReference type="PRINTS" id="PR00896">
    <property type="entry name" value="VASOPRESSINR"/>
</dbReference>
<name>A0A423TDP1_PENVA</name>
<evidence type="ECO:0000256" key="3">
    <source>
        <dbReference type="ARBA" id="ARBA00022692"/>
    </source>
</evidence>
<dbReference type="InterPro" id="IPR001817">
    <property type="entry name" value="Vasoprsn_rcpt"/>
</dbReference>
<comment type="caution">
    <text evidence="12">The sequence shown here is derived from an EMBL/GenBank/DDBJ whole genome shotgun (WGS) entry which is preliminary data.</text>
</comment>
<dbReference type="AlphaFoldDB" id="A0A423TDP1"/>
<keyword evidence="6 10" id="KW-0472">Membrane</keyword>
<evidence type="ECO:0000313" key="13">
    <source>
        <dbReference type="Proteomes" id="UP000283509"/>
    </source>
</evidence>
<evidence type="ECO:0000256" key="8">
    <source>
        <dbReference type="ARBA" id="ARBA00023180"/>
    </source>
</evidence>
<feature type="transmembrane region" description="Helical" evidence="10">
    <location>
        <begin position="53"/>
        <end position="74"/>
    </location>
</feature>
<keyword evidence="13" id="KW-1185">Reference proteome</keyword>
<feature type="transmembrane region" description="Helical" evidence="10">
    <location>
        <begin position="126"/>
        <end position="147"/>
    </location>
</feature>
<dbReference type="GO" id="GO:0032870">
    <property type="term" value="P:cellular response to hormone stimulus"/>
    <property type="evidence" value="ECO:0007669"/>
    <property type="project" value="TreeGrafter"/>
</dbReference>
<evidence type="ECO:0000256" key="7">
    <source>
        <dbReference type="ARBA" id="ARBA00023170"/>
    </source>
</evidence>
<sequence length="455" mass="51417">MSIAEESQMVLSQLVLKYIQNAFRSWKNRWVGDSTPKKTDLNEIWTPAVIQRVVTLAILMLLSLLGNTIVIVVLTCSRTRCAASRVNVFIIHLAIGDLAVCLITMTGEILFEVFGEWVLGGIACKVVIYSEIVSLSSTTFLLMVMSWDRYVAICRPLDFTISARRARSLIFGAWFLAFVMAIPHLFIFVQVLEGYHPDGAPVYACLSRGYSQEWQRKLMFTWLTFYILLLPSMVITYCYVSIVRVVFSQSKDQQLELSDGYAVLRRSMPNSKSLSRAKIKTVKMTFCIILTFVACWTPYFVVHNIRIWSDYRYKISQPVIVFAETMALVNSVLNPILYGCFNLRMKQGLKDVCCRGSSMERNVCINSAFHSRTMPPIRTSLHIIIDLRLAARPQLLCDTTVAATSSGCPCHISAAAKESFPLTLRSRVLSSGKSHHLETLTYHDLHCVTHSPDCV</sequence>
<evidence type="ECO:0000259" key="11">
    <source>
        <dbReference type="PROSITE" id="PS50262"/>
    </source>
</evidence>
<comment type="similarity">
    <text evidence="10">Belongs to the G-protein coupled receptor 1 family. Vasopressin/oxytocin receptor subfamily.</text>
</comment>
<evidence type="ECO:0000313" key="12">
    <source>
        <dbReference type="EMBL" id="ROT74593.1"/>
    </source>
</evidence>
<feature type="domain" description="G-protein coupled receptors family 1 profile" evidence="11">
    <location>
        <begin position="66"/>
        <end position="338"/>
    </location>
</feature>
<dbReference type="PROSITE" id="PS00237">
    <property type="entry name" value="G_PROTEIN_RECEP_F1_1"/>
    <property type="match status" value="1"/>
</dbReference>
<proteinExistence type="inferred from homology"/>
<dbReference type="PANTHER" id="PTHR24241">
    <property type="entry name" value="NEUROPEPTIDE RECEPTOR-RELATED G-PROTEIN COUPLED RECEPTOR"/>
    <property type="match status" value="1"/>
</dbReference>
<keyword evidence="5 10" id="KW-0297">G-protein coupled receptor</keyword>
<evidence type="ECO:0000256" key="5">
    <source>
        <dbReference type="ARBA" id="ARBA00023040"/>
    </source>
</evidence>
<dbReference type="Gene3D" id="1.20.1070.10">
    <property type="entry name" value="Rhodopsin 7-helix transmembrane proteins"/>
    <property type="match status" value="1"/>
</dbReference>
<evidence type="ECO:0000256" key="9">
    <source>
        <dbReference type="ARBA" id="ARBA00023224"/>
    </source>
</evidence>
<feature type="transmembrane region" description="Helical" evidence="10">
    <location>
        <begin position="319"/>
        <end position="341"/>
    </location>
</feature>
<dbReference type="OrthoDB" id="5987909at2759"/>
<dbReference type="InterPro" id="IPR017452">
    <property type="entry name" value="GPCR_Rhodpsn_7TM"/>
</dbReference>
<dbReference type="PRINTS" id="PR00237">
    <property type="entry name" value="GPCRRHODOPSN"/>
</dbReference>
<dbReference type="STRING" id="6689.A0A423TDP1"/>
<dbReference type="Pfam" id="PF00001">
    <property type="entry name" value="7tm_1"/>
    <property type="match status" value="1"/>
</dbReference>
<feature type="transmembrane region" description="Helical" evidence="10">
    <location>
        <begin position="281"/>
        <end position="299"/>
    </location>
</feature>
<gene>
    <name evidence="12" type="ORF">C7M84_006928</name>
</gene>
<dbReference type="GO" id="GO:0042277">
    <property type="term" value="F:peptide binding"/>
    <property type="evidence" value="ECO:0007669"/>
    <property type="project" value="TreeGrafter"/>
</dbReference>
<feature type="transmembrane region" description="Helical" evidence="10">
    <location>
        <begin position="86"/>
        <end position="106"/>
    </location>
</feature>
<comment type="subcellular location">
    <subcellularLocation>
        <location evidence="1 10">Cell membrane</location>
        <topology evidence="1 10">Multi-pass membrane protein</topology>
    </subcellularLocation>
</comment>
<dbReference type="SUPFAM" id="SSF81321">
    <property type="entry name" value="Family A G protein-coupled receptor-like"/>
    <property type="match status" value="1"/>
</dbReference>
<dbReference type="GO" id="GO:0005000">
    <property type="term" value="F:vasopressin receptor activity"/>
    <property type="evidence" value="ECO:0007669"/>
    <property type="project" value="InterPro"/>
</dbReference>
<evidence type="ECO:0000256" key="6">
    <source>
        <dbReference type="ARBA" id="ARBA00023136"/>
    </source>
</evidence>
<evidence type="ECO:0000256" key="4">
    <source>
        <dbReference type="ARBA" id="ARBA00022989"/>
    </source>
</evidence>
<dbReference type="PANTHER" id="PTHR24241:SF117">
    <property type="entry name" value="G-PROTEIN COUPLED RECEPTORS FAMILY 1 PROFILE DOMAIN-CONTAINING PROTEIN"/>
    <property type="match status" value="1"/>
</dbReference>
<protein>
    <submittedName>
        <fullName evidence="12">Putative cardioacceleratory peptide receptor-like</fullName>
    </submittedName>
</protein>
<feature type="transmembrane region" description="Helical" evidence="10">
    <location>
        <begin position="168"/>
        <end position="189"/>
    </location>
</feature>
<keyword evidence="2" id="KW-1003">Cell membrane</keyword>
<keyword evidence="8 10" id="KW-0325">Glycoprotein</keyword>
<dbReference type="Proteomes" id="UP000283509">
    <property type="component" value="Unassembled WGS sequence"/>
</dbReference>